<dbReference type="PANTHER" id="PTHR43586:SF8">
    <property type="entry name" value="CYSTEINE DESULFURASE 1, CHLOROPLASTIC"/>
    <property type="match status" value="1"/>
</dbReference>
<name>A0A9W9VE54_9EURO</name>
<dbReference type="EMBL" id="JAPZBU010000012">
    <property type="protein sequence ID" value="KAJ5376061.1"/>
    <property type="molecule type" value="Genomic_DNA"/>
</dbReference>
<comment type="caution">
    <text evidence="3">The sequence shown here is derived from an EMBL/GenBank/DDBJ whole genome shotgun (WGS) entry which is preliminary data.</text>
</comment>
<dbReference type="GeneID" id="81376564"/>
<dbReference type="Gene3D" id="3.40.640.10">
    <property type="entry name" value="Type I PLP-dependent aspartate aminotransferase-like (Major domain)"/>
    <property type="match status" value="1"/>
</dbReference>
<dbReference type="PANTHER" id="PTHR43586">
    <property type="entry name" value="CYSTEINE DESULFURASE"/>
    <property type="match status" value="1"/>
</dbReference>
<keyword evidence="3" id="KW-0808">Transferase</keyword>
<reference evidence="3" key="1">
    <citation type="submission" date="2022-12" db="EMBL/GenBank/DDBJ databases">
        <authorList>
            <person name="Petersen C."/>
        </authorList>
    </citation>
    <scope>NUCLEOTIDE SEQUENCE</scope>
    <source>
        <strain evidence="3">IBT 29677</strain>
    </source>
</reference>
<evidence type="ECO:0000256" key="1">
    <source>
        <dbReference type="ARBA" id="ARBA00022898"/>
    </source>
</evidence>
<keyword evidence="1" id="KW-0663">Pyridoxal phosphate</keyword>
<evidence type="ECO:0000313" key="3">
    <source>
        <dbReference type="EMBL" id="KAJ5376061.1"/>
    </source>
</evidence>
<evidence type="ECO:0000259" key="2">
    <source>
        <dbReference type="Pfam" id="PF00266"/>
    </source>
</evidence>
<dbReference type="SUPFAM" id="SSF53383">
    <property type="entry name" value="PLP-dependent transferases"/>
    <property type="match status" value="1"/>
</dbReference>
<keyword evidence="4" id="KW-1185">Reference proteome</keyword>
<dbReference type="InterPro" id="IPR000192">
    <property type="entry name" value="Aminotrans_V_dom"/>
</dbReference>
<evidence type="ECO:0000313" key="4">
    <source>
        <dbReference type="Proteomes" id="UP001147747"/>
    </source>
</evidence>
<dbReference type="Proteomes" id="UP001147747">
    <property type="component" value="Unassembled WGS sequence"/>
</dbReference>
<dbReference type="InterPro" id="IPR015424">
    <property type="entry name" value="PyrdxlP-dep_Trfase"/>
</dbReference>
<proteinExistence type="predicted"/>
<dbReference type="RefSeq" id="XP_056481091.1">
    <property type="nucleotide sequence ID" value="XM_056637584.1"/>
</dbReference>
<dbReference type="AlphaFoldDB" id="A0A9W9VE54"/>
<reference evidence="3" key="2">
    <citation type="journal article" date="2023" name="IMA Fungus">
        <title>Comparative genomic study of the Penicillium genus elucidates a diverse pangenome and 15 lateral gene transfer events.</title>
        <authorList>
            <person name="Petersen C."/>
            <person name="Sorensen T."/>
            <person name="Nielsen M.R."/>
            <person name="Sondergaard T.E."/>
            <person name="Sorensen J.L."/>
            <person name="Fitzpatrick D.A."/>
            <person name="Frisvad J.C."/>
            <person name="Nielsen K.L."/>
        </authorList>
    </citation>
    <scope>NUCLEOTIDE SEQUENCE</scope>
    <source>
        <strain evidence="3">IBT 29677</strain>
    </source>
</reference>
<accession>A0A9W9VE54</accession>
<dbReference type="InterPro" id="IPR015422">
    <property type="entry name" value="PyrdxlP-dep_Trfase_small"/>
</dbReference>
<sequence length="420" mass="46719">MAPVSVSSTRVEESTIHSKHEIQIPRSSIEKFEIYRRLVPLVSEQNIIHVNAAFMPPSNLIVRDAIDQFCNQGLHHQSPKAKWKSDVEELRGLVAKYLKTKPSSLAFTRDTTEAMGSFMNSLNFRPGDNVVILDCEHPNQAYGWLSLRKAGLEVRQVPTMQDGNVAANAATFAPYVDERTCAIGLSSIMFHNGQWNDIADVVAAFKPQGIHILADLTQQVGFTDLDIHELGVSAAAFSLHKGFNTPTGLAVMYVSDEFLMAVDPVPPIVGYGSISTPSEDFQVPSGPISFHPTAQRYEHANMCLIGAVAAKAFLQLHLDVMNPGNIQGHLYRLGDLLRSGCERLGVDILGPVDQQHHAPHLYTLKLYNPEWCEFFKANNVVVSTFRWGVRVSFGFYNNETDVKRFLNIIKRGFEEGILED</sequence>
<dbReference type="Gene3D" id="3.90.1150.10">
    <property type="entry name" value="Aspartate Aminotransferase, domain 1"/>
    <property type="match status" value="1"/>
</dbReference>
<organism evidence="3 4">
    <name type="scientific">Penicillium cosmopolitanum</name>
    <dbReference type="NCBI Taxonomy" id="1131564"/>
    <lineage>
        <taxon>Eukaryota</taxon>
        <taxon>Fungi</taxon>
        <taxon>Dikarya</taxon>
        <taxon>Ascomycota</taxon>
        <taxon>Pezizomycotina</taxon>
        <taxon>Eurotiomycetes</taxon>
        <taxon>Eurotiomycetidae</taxon>
        <taxon>Eurotiales</taxon>
        <taxon>Aspergillaceae</taxon>
        <taxon>Penicillium</taxon>
    </lineage>
</organism>
<dbReference type="Pfam" id="PF00266">
    <property type="entry name" value="Aminotran_5"/>
    <property type="match status" value="1"/>
</dbReference>
<dbReference type="GO" id="GO:0016740">
    <property type="term" value="F:transferase activity"/>
    <property type="evidence" value="ECO:0007669"/>
    <property type="project" value="UniProtKB-KW"/>
</dbReference>
<protein>
    <submittedName>
        <fullName evidence="3">Pyridoxal phosphate-dependent transferase</fullName>
    </submittedName>
</protein>
<gene>
    <name evidence="3" type="ORF">N7509_012947</name>
</gene>
<feature type="domain" description="Aminotransferase class V" evidence="2">
    <location>
        <begin position="79"/>
        <end position="405"/>
    </location>
</feature>
<dbReference type="InterPro" id="IPR015421">
    <property type="entry name" value="PyrdxlP-dep_Trfase_major"/>
</dbReference>
<dbReference type="OrthoDB" id="5978656at2759"/>